<dbReference type="Proteomes" id="UP000504637">
    <property type="component" value="Unplaced"/>
</dbReference>
<reference evidence="11" key="1">
    <citation type="submission" date="2020-01" db="EMBL/GenBank/DDBJ databases">
        <authorList>
            <consortium name="DOE Joint Genome Institute"/>
            <person name="Haridas S."/>
            <person name="Albert R."/>
            <person name="Binder M."/>
            <person name="Bloem J."/>
            <person name="Labutti K."/>
            <person name="Salamov A."/>
            <person name="Andreopoulos B."/>
            <person name="Baker S.E."/>
            <person name="Barry K."/>
            <person name="Bills G."/>
            <person name="Bluhm B.H."/>
            <person name="Cannon C."/>
            <person name="Castanera R."/>
            <person name="Culley D.E."/>
            <person name="Daum C."/>
            <person name="Ezra D."/>
            <person name="Gonzalez J.B."/>
            <person name="Henrissat B."/>
            <person name="Kuo A."/>
            <person name="Liang C."/>
            <person name="Lipzen A."/>
            <person name="Lutzoni F."/>
            <person name="Magnuson J."/>
            <person name="Mondo S."/>
            <person name="Nolan M."/>
            <person name="Ohm R."/>
            <person name="Pangilinan J."/>
            <person name="Park H.-J."/>
            <person name="Ramirez L."/>
            <person name="Alfaro M."/>
            <person name="Sun H."/>
            <person name="Tritt A."/>
            <person name="Yoshinaga Y."/>
            <person name="Zwiers L.-H."/>
            <person name="Turgeon B.G."/>
            <person name="Goodwin S.B."/>
            <person name="Spatafora J.W."/>
            <person name="Crous P.W."/>
            <person name="Grigoriev I.V."/>
        </authorList>
    </citation>
    <scope>NUCLEOTIDE SEQUENCE</scope>
    <source>
        <strain evidence="11">CBS 342.82</strain>
    </source>
</reference>
<keyword evidence="10" id="KW-1185">Reference proteome</keyword>
<organism evidence="11">
    <name type="scientific">Dissoconium aciculare CBS 342.82</name>
    <dbReference type="NCBI Taxonomy" id="1314786"/>
    <lineage>
        <taxon>Eukaryota</taxon>
        <taxon>Fungi</taxon>
        <taxon>Dikarya</taxon>
        <taxon>Ascomycota</taxon>
        <taxon>Pezizomycotina</taxon>
        <taxon>Dothideomycetes</taxon>
        <taxon>Dothideomycetidae</taxon>
        <taxon>Mycosphaerellales</taxon>
        <taxon>Dissoconiaceae</taxon>
        <taxon>Dissoconium</taxon>
    </lineage>
</organism>
<evidence type="ECO:0000256" key="5">
    <source>
        <dbReference type="ARBA" id="ARBA00022824"/>
    </source>
</evidence>
<comment type="function">
    <text evidence="8">Component of the signal peptidase complex (SPC) which catalyzes the cleavage of N-terminal signal sequences from nascent proteins as they are translocated into the lumen of the endoplasmic reticulum. Dispensable for SPC enzymatic activity.</text>
</comment>
<gene>
    <name evidence="11" type="ORF">K489DRAFT_307949</name>
</gene>
<dbReference type="GO" id="GO:0045047">
    <property type="term" value="P:protein targeting to ER"/>
    <property type="evidence" value="ECO:0007669"/>
    <property type="project" value="TreeGrafter"/>
</dbReference>
<feature type="transmembrane region" description="Helical" evidence="9">
    <location>
        <begin position="52"/>
        <end position="73"/>
    </location>
</feature>
<evidence type="ECO:0000256" key="2">
    <source>
        <dbReference type="ARBA" id="ARBA00005245"/>
    </source>
</evidence>
<feature type="non-terminal residue" evidence="11">
    <location>
        <position position="89"/>
    </location>
</feature>
<dbReference type="GO" id="GO:0005787">
    <property type="term" value="C:signal peptidase complex"/>
    <property type="evidence" value="ECO:0007669"/>
    <property type="project" value="InterPro"/>
</dbReference>
<accession>A0A6J3M5S6</accession>
<evidence type="ECO:0000256" key="9">
    <source>
        <dbReference type="SAM" id="Phobius"/>
    </source>
</evidence>
<evidence type="ECO:0000313" key="10">
    <source>
        <dbReference type="Proteomes" id="UP000504637"/>
    </source>
</evidence>
<dbReference type="GO" id="GO:0006465">
    <property type="term" value="P:signal peptide processing"/>
    <property type="evidence" value="ECO:0007669"/>
    <property type="project" value="InterPro"/>
</dbReference>
<feature type="non-terminal residue" evidence="11">
    <location>
        <position position="1"/>
    </location>
</feature>
<keyword evidence="6 9" id="KW-1133">Transmembrane helix</keyword>
<keyword evidence="4 9" id="KW-0812">Transmembrane</keyword>
<dbReference type="PANTHER" id="PTHR13202:SF0">
    <property type="entry name" value="SIGNAL PEPTIDASE COMPLEX SUBUNIT 1"/>
    <property type="match status" value="1"/>
</dbReference>
<dbReference type="GeneID" id="54358405"/>
<evidence type="ECO:0000256" key="7">
    <source>
        <dbReference type="ARBA" id="ARBA00023136"/>
    </source>
</evidence>
<name>A0A6J3M5S6_9PEZI</name>
<comment type="subcellular location">
    <subcellularLocation>
        <location evidence="1">Endoplasmic reticulum membrane</location>
        <topology evidence="1">Multi-pass membrane protein</topology>
    </subcellularLocation>
</comment>
<evidence type="ECO:0000256" key="6">
    <source>
        <dbReference type="ARBA" id="ARBA00022989"/>
    </source>
</evidence>
<keyword evidence="7 9" id="KW-0472">Membrane</keyword>
<proteinExistence type="inferred from homology"/>
<dbReference type="PANTHER" id="PTHR13202">
    <property type="entry name" value="MICROSOMAL SIGNAL PEPTIDASE 12 KDA SUBUNIT"/>
    <property type="match status" value="1"/>
</dbReference>
<comment type="similarity">
    <text evidence="2">Belongs to the SPCS1 family.</text>
</comment>
<keyword evidence="5" id="KW-0256">Endoplasmic reticulum</keyword>
<dbReference type="RefSeq" id="XP_033459920.1">
    <property type="nucleotide sequence ID" value="XM_033600605.1"/>
</dbReference>
<evidence type="ECO:0000313" key="11">
    <source>
        <dbReference type="RefSeq" id="XP_033459920.1"/>
    </source>
</evidence>
<dbReference type="AlphaFoldDB" id="A0A6J3M5S6"/>
<dbReference type="Pfam" id="PF06645">
    <property type="entry name" value="SPC12"/>
    <property type="match status" value="1"/>
</dbReference>
<evidence type="ECO:0000256" key="8">
    <source>
        <dbReference type="ARBA" id="ARBA00045204"/>
    </source>
</evidence>
<reference evidence="11" key="3">
    <citation type="submission" date="2025-08" db="UniProtKB">
        <authorList>
            <consortium name="RefSeq"/>
        </authorList>
    </citation>
    <scope>IDENTIFICATION</scope>
    <source>
        <strain evidence="11">CBS 342.82</strain>
    </source>
</reference>
<dbReference type="InterPro" id="IPR009542">
    <property type="entry name" value="Spc1/SPCS1"/>
</dbReference>
<protein>
    <recommendedName>
        <fullName evidence="3">Signal peptidase complex subunit 1</fullName>
    </recommendedName>
</protein>
<sequence>EELLERARSIYEGEIDFKGQAFAEFITHALLSLVGAIAFLAGFIAQDIYTTLYIGLGGTALTFLLVAPPWPIFNKHPLPWLPSTTGRRA</sequence>
<feature type="transmembrane region" description="Helical" evidence="9">
    <location>
        <begin position="25"/>
        <end position="45"/>
    </location>
</feature>
<reference evidence="11" key="2">
    <citation type="submission" date="2020-04" db="EMBL/GenBank/DDBJ databases">
        <authorList>
            <consortium name="NCBI Genome Project"/>
        </authorList>
    </citation>
    <scope>NUCLEOTIDE SEQUENCE</scope>
    <source>
        <strain evidence="11">CBS 342.82</strain>
    </source>
</reference>
<dbReference type="OrthoDB" id="263893at2759"/>
<evidence type="ECO:0000256" key="4">
    <source>
        <dbReference type="ARBA" id="ARBA00022692"/>
    </source>
</evidence>
<evidence type="ECO:0000256" key="1">
    <source>
        <dbReference type="ARBA" id="ARBA00004477"/>
    </source>
</evidence>
<evidence type="ECO:0000256" key="3">
    <source>
        <dbReference type="ARBA" id="ARBA00017059"/>
    </source>
</evidence>